<reference evidence="1" key="1">
    <citation type="journal article" date="2020" name="Int. J. Syst. Evol. Microbiol.">
        <title>Aquipluma nitroreducens gen. nov. sp. nov., a novel facultatively anaerobic bacterium isolated from a freshwater lake.</title>
        <authorList>
            <person name="Watanabe M."/>
            <person name="Kojima H."/>
            <person name="Fukui M."/>
        </authorList>
    </citation>
    <scope>NUCLEOTIDE SEQUENCE</scope>
    <source>
        <strain evidence="1">MeG22</strain>
    </source>
</reference>
<dbReference type="Proteomes" id="UP001193389">
    <property type="component" value="Chromosome"/>
</dbReference>
<name>A0A5K7S3N6_9BACT</name>
<protein>
    <submittedName>
        <fullName evidence="1">Uncharacterized protein</fullName>
    </submittedName>
</protein>
<dbReference type="KEGG" id="anf:AQPE_0227"/>
<gene>
    <name evidence="1" type="ORF">AQPE_0227</name>
</gene>
<dbReference type="EMBL" id="AP018694">
    <property type="protein sequence ID" value="BBE16090.1"/>
    <property type="molecule type" value="Genomic_DNA"/>
</dbReference>
<dbReference type="AlphaFoldDB" id="A0A5K7S3N6"/>
<accession>A0A5K7S3N6</accession>
<evidence type="ECO:0000313" key="2">
    <source>
        <dbReference type="Proteomes" id="UP001193389"/>
    </source>
</evidence>
<evidence type="ECO:0000313" key="1">
    <source>
        <dbReference type="EMBL" id="BBE16090.1"/>
    </source>
</evidence>
<organism evidence="1 2">
    <name type="scientific">Aquipluma nitroreducens</name>
    <dbReference type="NCBI Taxonomy" id="2010828"/>
    <lineage>
        <taxon>Bacteria</taxon>
        <taxon>Pseudomonadati</taxon>
        <taxon>Bacteroidota</taxon>
        <taxon>Bacteroidia</taxon>
        <taxon>Marinilabiliales</taxon>
        <taxon>Prolixibacteraceae</taxon>
        <taxon>Aquipluma</taxon>
    </lineage>
</organism>
<keyword evidence="2" id="KW-1185">Reference proteome</keyword>
<proteinExistence type="predicted"/>
<sequence>MNYIRQLRVFISIEKYTSIISVPAVECGTVRDWIVIFGVK</sequence>